<dbReference type="STRING" id="317735.RU98_GL001038"/>
<dbReference type="AlphaFoldDB" id="R3X6Z6"/>
<keyword evidence="1" id="KW-0472">Membrane</keyword>
<organism evidence="2 3">
    <name type="scientific">Enterococcus caccae ATCC BAA-1240</name>
    <dbReference type="NCBI Taxonomy" id="1158612"/>
    <lineage>
        <taxon>Bacteria</taxon>
        <taxon>Bacillati</taxon>
        <taxon>Bacillota</taxon>
        <taxon>Bacilli</taxon>
        <taxon>Lactobacillales</taxon>
        <taxon>Enterococcaceae</taxon>
        <taxon>Enterococcus</taxon>
    </lineage>
</organism>
<comment type="caution">
    <text evidence="2">The sequence shown here is derived from an EMBL/GenBank/DDBJ whole genome shotgun (WGS) entry which is preliminary data.</text>
</comment>
<dbReference type="EMBL" id="AJAU01000007">
    <property type="protein sequence ID" value="EOL49875.1"/>
    <property type="molecule type" value="Genomic_DNA"/>
</dbReference>
<feature type="transmembrane region" description="Helical" evidence="1">
    <location>
        <begin position="12"/>
        <end position="33"/>
    </location>
</feature>
<evidence type="ECO:0000313" key="3">
    <source>
        <dbReference type="Proteomes" id="UP000013840"/>
    </source>
</evidence>
<accession>R3X6Z6</accession>
<feature type="transmembrane region" description="Helical" evidence="1">
    <location>
        <begin position="100"/>
        <end position="117"/>
    </location>
</feature>
<keyword evidence="1" id="KW-0812">Transmembrane</keyword>
<protein>
    <submittedName>
        <fullName evidence="2">Uncharacterized protein</fullName>
    </submittedName>
</protein>
<reference evidence="2 3" key="1">
    <citation type="submission" date="2013-02" db="EMBL/GenBank/DDBJ databases">
        <title>The Genome Sequence of Enterococcus caccae BAA-1240.</title>
        <authorList>
            <consortium name="The Broad Institute Genome Sequencing Platform"/>
            <consortium name="The Broad Institute Genome Sequencing Center for Infectious Disease"/>
            <person name="Earl A.M."/>
            <person name="Gilmore M.S."/>
            <person name="Lebreton F."/>
            <person name="Walker B."/>
            <person name="Young S.K."/>
            <person name="Zeng Q."/>
            <person name="Gargeya S."/>
            <person name="Fitzgerald M."/>
            <person name="Haas B."/>
            <person name="Abouelleil A."/>
            <person name="Alvarado L."/>
            <person name="Arachchi H.M."/>
            <person name="Berlin A.M."/>
            <person name="Chapman S.B."/>
            <person name="Dewar J."/>
            <person name="Goldberg J."/>
            <person name="Griggs A."/>
            <person name="Gujja S."/>
            <person name="Hansen M."/>
            <person name="Howarth C."/>
            <person name="Imamovic A."/>
            <person name="Larimer J."/>
            <person name="McCowan C."/>
            <person name="Murphy C."/>
            <person name="Neiman D."/>
            <person name="Pearson M."/>
            <person name="Priest M."/>
            <person name="Roberts A."/>
            <person name="Saif S."/>
            <person name="Shea T."/>
            <person name="Sisk P."/>
            <person name="Sykes S."/>
            <person name="Wortman J."/>
            <person name="Nusbaum C."/>
            <person name="Birren B."/>
        </authorList>
    </citation>
    <scope>NUCLEOTIDE SEQUENCE [LARGE SCALE GENOMIC DNA]</scope>
    <source>
        <strain evidence="2 3">ATCC BAA-1240</strain>
    </source>
</reference>
<dbReference type="PATRIC" id="fig|1158612.3.peg.543"/>
<keyword evidence="3" id="KW-1185">Reference proteome</keyword>
<dbReference type="Proteomes" id="UP000013840">
    <property type="component" value="Unassembled WGS sequence"/>
</dbReference>
<feature type="transmembrane region" description="Helical" evidence="1">
    <location>
        <begin position="68"/>
        <end position="88"/>
    </location>
</feature>
<evidence type="ECO:0000313" key="2">
    <source>
        <dbReference type="EMBL" id="EOL49875.1"/>
    </source>
</evidence>
<keyword evidence="1" id="KW-1133">Transmembrane helix</keyword>
<gene>
    <name evidence="2" type="ORF">UC7_00540</name>
</gene>
<proteinExistence type="predicted"/>
<name>R3X6Z6_9ENTE</name>
<feature type="transmembrane region" description="Helical" evidence="1">
    <location>
        <begin position="123"/>
        <end position="144"/>
    </location>
</feature>
<sequence length="218" mass="26662">MLKKKKKYYQKYRNYYFCEFILLIGWITNFMFFSKFYEEAIFYVDKNARFMIQLLFIVTYYFDELLKYLFVVFLLMTLNLFLLMTFYIKNRRETNSQREMNVSILVFLLIIAINGIALLTTIIWPLFLLLFIAALTIVYIIYVITKYLYEEKEEFYEENELVKSEGPFPTKEAAEKYAEEFLAHWTDYFSKNGYTLTEFTKYDEKNEWHVEIIVQTMK</sequence>
<evidence type="ECO:0000256" key="1">
    <source>
        <dbReference type="SAM" id="Phobius"/>
    </source>
</evidence>